<dbReference type="InterPro" id="IPR036179">
    <property type="entry name" value="Ig-like_dom_sf"/>
</dbReference>
<proteinExistence type="predicted"/>
<dbReference type="GO" id="GO:0030277">
    <property type="term" value="P:maintenance of gastrointestinal epithelium"/>
    <property type="evidence" value="ECO:0007669"/>
    <property type="project" value="InterPro"/>
</dbReference>
<dbReference type="GO" id="GO:0016323">
    <property type="term" value="C:basolateral plasma membrane"/>
    <property type="evidence" value="ECO:0007669"/>
    <property type="project" value="TreeGrafter"/>
</dbReference>
<dbReference type="PANTHER" id="PTHR44974">
    <property type="entry name" value="V-SET AND IMMUNOGLOBULIN DOMAIN-CONTAINING PROTEIN 1"/>
    <property type="match status" value="1"/>
</dbReference>
<dbReference type="InterPro" id="IPR007110">
    <property type="entry name" value="Ig-like_dom"/>
</dbReference>
<dbReference type="PROSITE" id="PS50835">
    <property type="entry name" value="IG_LIKE"/>
    <property type="match status" value="2"/>
</dbReference>
<dbReference type="InterPro" id="IPR029861">
    <property type="entry name" value="VSIG1"/>
</dbReference>
<dbReference type="SMART" id="SM00409">
    <property type="entry name" value="IG"/>
    <property type="match status" value="2"/>
</dbReference>
<dbReference type="InterPro" id="IPR013106">
    <property type="entry name" value="Ig_V-set"/>
</dbReference>
<dbReference type="SMART" id="SM00406">
    <property type="entry name" value="IGv"/>
    <property type="match status" value="1"/>
</dbReference>
<dbReference type="OrthoDB" id="190835at2759"/>
<comment type="subcellular location">
    <subcellularLocation>
        <location evidence="1">Membrane</location>
        <topology evidence="1">Single-pass type I membrane protein</topology>
    </subcellularLocation>
</comment>
<name>A0A9Q0DJF2_9TELE</name>
<evidence type="ECO:0000259" key="10">
    <source>
        <dbReference type="PROSITE" id="PS50835"/>
    </source>
</evidence>
<accession>A0A9Q0DJF2</accession>
<evidence type="ECO:0000256" key="1">
    <source>
        <dbReference type="ARBA" id="ARBA00004479"/>
    </source>
</evidence>
<evidence type="ECO:0000256" key="3">
    <source>
        <dbReference type="ARBA" id="ARBA00022729"/>
    </source>
</evidence>
<evidence type="ECO:0000313" key="11">
    <source>
        <dbReference type="EMBL" id="KAJ3589431.1"/>
    </source>
</evidence>
<keyword evidence="3" id="KW-0732">Signal</keyword>
<evidence type="ECO:0000256" key="5">
    <source>
        <dbReference type="ARBA" id="ARBA00022989"/>
    </source>
</evidence>
<evidence type="ECO:0000313" key="12">
    <source>
        <dbReference type="Proteomes" id="UP001148018"/>
    </source>
</evidence>
<evidence type="ECO:0000256" key="9">
    <source>
        <dbReference type="SAM" id="Phobius"/>
    </source>
</evidence>
<protein>
    <recommendedName>
        <fullName evidence="10">Ig-like domain-containing protein</fullName>
    </recommendedName>
</protein>
<keyword evidence="4" id="KW-0677">Repeat</keyword>
<keyword evidence="7" id="KW-1015">Disulfide bond</keyword>
<dbReference type="Gene3D" id="2.60.40.10">
    <property type="entry name" value="Immunoglobulins"/>
    <property type="match status" value="2"/>
</dbReference>
<dbReference type="InterPro" id="IPR013783">
    <property type="entry name" value="Ig-like_fold"/>
</dbReference>
<comment type="caution">
    <text evidence="11">The sequence shown here is derived from an EMBL/GenBank/DDBJ whole genome shotgun (WGS) entry which is preliminary data.</text>
</comment>
<sequence>MISVSTSQKYLNLTIGETAQLQCSFSTIPDTSGLTFQWDFVERTSLHPQQLYYYQSGEDVVTKLYEGRLQVPKDPTQSRNASISITDMQVSDSGVYTCEVHNFPDVDGRSEVNIIVNVLEAPSTPFCAVHGDIEAGHLVTLTCHSERGNPPPTYSWVRPDQAKARRPAIEFQFGEYQCTVSNVVGSATCMVELSAEMEAGIIAAAVIGALLGCLLIVLIVWFIVHRVKKHRYAAVKAPVAMETQ</sequence>
<dbReference type="PANTHER" id="PTHR44974:SF1">
    <property type="entry name" value="V-SET AND IMMUNOGLOBULIN DOMAIN-CONTAINING PROTEIN 1"/>
    <property type="match status" value="1"/>
</dbReference>
<evidence type="ECO:0000256" key="8">
    <source>
        <dbReference type="ARBA" id="ARBA00023319"/>
    </source>
</evidence>
<gene>
    <name evidence="11" type="ORF">NHX12_010276</name>
</gene>
<feature type="transmembrane region" description="Helical" evidence="9">
    <location>
        <begin position="199"/>
        <end position="224"/>
    </location>
</feature>
<keyword evidence="2 9" id="KW-0812">Transmembrane</keyword>
<dbReference type="AlphaFoldDB" id="A0A9Q0DJF2"/>
<dbReference type="CDD" id="cd00099">
    <property type="entry name" value="IgV"/>
    <property type="match status" value="1"/>
</dbReference>
<feature type="domain" description="Ig-like" evidence="10">
    <location>
        <begin position="122"/>
        <end position="194"/>
    </location>
</feature>
<feature type="domain" description="Ig-like" evidence="10">
    <location>
        <begin position="1"/>
        <end position="115"/>
    </location>
</feature>
<keyword evidence="6 9" id="KW-0472">Membrane</keyword>
<keyword evidence="5 9" id="KW-1133">Transmembrane helix</keyword>
<dbReference type="SUPFAM" id="SSF48726">
    <property type="entry name" value="Immunoglobulin"/>
    <property type="match status" value="2"/>
</dbReference>
<dbReference type="GO" id="GO:0003382">
    <property type="term" value="P:epithelial cell morphogenesis"/>
    <property type="evidence" value="ECO:0007669"/>
    <property type="project" value="InterPro"/>
</dbReference>
<dbReference type="Pfam" id="PF07686">
    <property type="entry name" value="V-set"/>
    <property type="match status" value="1"/>
</dbReference>
<dbReference type="Proteomes" id="UP001148018">
    <property type="component" value="Unassembled WGS sequence"/>
</dbReference>
<dbReference type="CDD" id="cd12087">
    <property type="entry name" value="TM_EGFR-like"/>
    <property type="match status" value="1"/>
</dbReference>
<organism evidence="11 12">
    <name type="scientific">Muraenolepis orangiensis</name>
    <name type="common">Patagonian moray cod</name>
    <dbReference type="NCBI Taxonomy" id="630683"/>
    <lineage>
        <taxon>Eukaryota</taxon>
        <taxon>Metazoa</taxon>
        <taxon>Chordata</taxon>
        <taxon>Craniata</taxon>
        <taxon>Vertebrata</taxon>
        <taxon>Euteleostomi</taxon>
        <taxon>Actinopterygii</taxon>
        <taxon>Neopterygii</taxon>
        <taxon>Teleostei</taxon>
        <taxon>Neoteleostei</taxon>
        <taxon>Acanthomorphata</taxon>
        <taxon>Zeiogadaria</taxon>
        <taxon>Gadariae</taxon>
        <taxon>Gadiformes</taxon>
        <taxon>Muraenolepidoidei</taxon>
        <taxon>Muraenolepididae</taxon>
        <taxon>Muraenolepis</taxon>
    </lineage>
</organism>
<reference evidence="11" key="1">
    <citation type="submission" date="2022-07" db="EMBL/GenBank/DDBJ databases">
        <title>Chromosome-level genome of Muraenolepis orangiensis.</title>
        <authorList>
            <person name="Kim J."/>
        </authorList>
    </citation>
    <scope>NUCLEOTIDE SEQUENCE</scope>
    <source>
        <strain evidence="11">KU_S4_2022</strain>
        <tissue evidence="11">Muscle</tissue>
    </source>
</reference>
<dbReference type="EMBL" id="JANIIK010000115">
    <property type="protein sequence ID" value="KAJ3589431.1"/>
    <property type="molecule type" value="Genomic_DNA"/>
</dbReference>
<evidence type="ECO:0000256" key="2">
    <source>
        <dbReference type="ARBA" id="ARBA00022692"/>
    </source>
</evidence>
<dbReference type="InterPro" id="IPR003599">
    <property type="entry name" value="Ig_sub"/>
</dbReference>
<keyword evidence="8" id="KW-0393">Immunoglobulin domain</keyword>
<keyword evidence="12" id="KW-1185">Reference proteome</keyword>
<evidence type="ECO:0000256" key="6">
    <source>
        <dbReference type="ARBA" id="ARBA00023136"/>
    </source>
</evidence>
<evidence type="ECO:0000256" key="4">
    <source>
        <dbReference type="ARBA" id="ARBA00022737"/>
    </source>
</evidence>
<evidence type="ECO:0000256" key="7">
    <source>
        <dbReference type="ARBA" id="ARBA00023157"/>
    </source>
</evidence>